<gene>
    <name evidence="11" type="primary">fliR</name>
    <name evidence="11" type="ordered locus">PHZ_c0931</name>
</gene>
<evidence type="ECO:0000313" key="11">
    <source>
        <dbReference type="EMBL" id="ACG77345.1"/>
    </source>
</evidence>
<evidence type="ECO:0000256" key="7">
    <source>
        <dbReference type="ARBA" id="ARBA00023136"/>
    </source>
</evidence>
<dbReference type="EMBL" id="CP000747">
    <property type="protein sequence ID" value="ACG77345.1"/>
    <property type="molecule type" value="Genomic_DNA"/>
</dbReference>
<dbReference type="STRING" id="450851.PHZ_c0931"/>
<proteinExistence type="inferred from homology"/>
<organism evidence="11 12">
    <name type="scientific">Phenylobacterium zucineum (strain HLK1)</name>
    <dbReference type="NCBI Taxonomy" id="450851"/>
    <lineage>
        <taxon>Bacteria</taxon>
        <taxon>Pseudomonadati</taxon>
        <taxon>Pseudomonadota</taxon>
        <taxon>Alphaproteobacteria</taxon>
        <taxon>Caulobacterales</taxon>
        <taxon>Caulobacteraceae</taxon>
        <taxon>Phenylobacterium</taxon>
    </lineage>
</organism>
<feature type="transmembrane region" description="Helical" evidence="10">
    <location>
        <begin position="178"/>
        <end position="200"/>
    </location>
</feature>
<evidence type="ECO:0000256" key="9">
    <source>
        <dbReference type="NCBIfam" id="TIGR01400"/>
    </source>
</evidence>
<comment type="subcellular location">
    <subcellularLocation>
        <location evidence="10">Cell membrane</location>
        <topology evidence="10">Multi-pass membrane protein</topology>
    </subcellularLocation>
    <subcellularLocation>
        <location evidence="10">Bacterial flagellum basal body</location>
    </subcellularLocation>
</comment>
<evidence type="ECO:0000256" key="6">
    <source>
        <dbReference type="ARBA" id="ARBA00022989"/>
    </source>
</evidence>
<evidence type="ECO:0000313" key="12">
    <source>
        <dbReference type="Proteomes" id="UP000001868"/>
    </source>
</evidence>
<dbReference type="Pfam" id="PF01311">
    <property type="entry name" value="Bac_export_1"/>
    <property type="match status" value="1"/>
</dbReference>
<dbReference type="PRINTS" id="PR00953">
    <property type="entry name" value="TYPE3IMRPROT"/>
</dbReference>
<evidence type="ECO:0000256" key="3">
    <source>
        <dbReference type="ARBA" id="ARBA00021717"/>
    </source>
</evidence>
<keyword evidence="7 10" id="KW-0472">Membrane</keyword>
<comment type="function">
    <text evidence="1 10">Role in flagellar biosynthesis.</text>
</comment>
<dbReference type="OrthoDB" id="9779817at2"/>
<dbReference type="Proteomes" id="UP000001868">
    <property type="component" value="Chromosome"/>
</dbReference>
<accession>B4RGX9</accession>
<keyword evidence="6 10" id="KW-1133">Transmembrane helix</keyword>
<name>B4RGX9_PHEZH</name>
<keyword evidence="11" id="KW-0966">Cell projection</keyword>
<dbReference type="InterPro" id="IPR002010">
    <property type="entry name" value="T3SS_IM_R"/>
</dbReference>
<protein>
    <recommendedName>
        <fullName evidence="3 9">Flagellar biosynthetic protein FliR</fullName>
    </recommendedName>
</protein>
<dbReference type="eggNOG" id="COG1684">
    <property type="taxonomic scope" value="Bacteria"/>
</dbReference>
<keyword evidence="11" id="KW-0282">Flagellum</keyword>
<keyword evidence="5 10" id="KW-0812">Transmembrane</keyword>
<dbReference type="GO" id="GO:0044780">
    <property type="term" value="P:bacterial-type flagellum assembly"/>
    <property type="evidence" value="ECO:0007669"/>
    <property type="project" value="UniProtKB-UniRule"/>
</dbReference>
<dbReference type="AlphaFoldDB" id="B4RGX9"/>
<dbReference type="PANTHER" id="PTHR30065">
    <property type="entry name" value="FLAGELLAR BIOSYNTHETIC PROTEIN FLIR"/>
    <property type="match status" value="1"/>
</dbReference>
<dbReference type="GO" id="GO:0006605">
    <property type="term" value="P:protein targeting"/>
    <property type="evidence" value="ECO:0007669"/>
    <property type="project" value="UniProtKB-UniRule"/>
</dbReference>
<feature type="transmembrane region" description="Helical" evidence="10">
    <location>
        <begin position="212"/>
        <end position="240"/>
    </location>
</feature>
<keyword evidence="4 10" id="KW-1003">Cell membrane</keyword>
<evidence type="ECO:0000256" key="5">
    <source>
        <dbReference type="ARBA" id="ARBA00022692"/>
    </source>
</evidence>
<keyword evidence="12" id="KW-1185">Reference proteome</keyword>
<reference evidence="11 12" key="1">
    <citation type="journal article" date="2008" name="BMC Genomics">
        <title>Complete genome of Phenylobacterium zucineum - a novel facultative intracellular bacterium isolated from human erythroleukemia cell line K562.</title>
        <authorList>
            <person name="Luo Y."/>
            <person name="Xu X."/>
            <person name="Ding Z."/>
            <person name="Liu Z."/>
            <person name="Zhang B."/>
            <person name="Yan Z."/>
            <person name="Sun J."/>
            <person name="Hu S."/>
            <person name="Hu X."/>
        </authorList>
    </citation>
    <scope>NUCLEOTIDE SEQUENCE [LARGE SCALE GENOMIC DNA]</scope>
    <source>
        <strain evidence="11 12">HLK1</strain>
    </source>
</reference>
<dbReference type="KEGG" id="pzu:PHZ_c0931"/>
<dbReference type="HOGENOM" id="CLU_063626_3_0_5"/>
<comment type="similarity">
    <text evidence="2 10">Belongs to the FliR/MopE/SpaR family.</text>
</comment>
<dbReference type="InterPro" id="IPR006303">
    <property type="entry name" value="FliR"/>
</dbReference>
<keyword evidence="8 10" id="KW-0975">Bacterial flagellum</keyword>
<dbReference type="GO" id="GO:0009425">
    <property type="term" value="C:bacterial-type flagellum basal body"/>
    <property type="evidence" value="ECO:0007669"/>
    <property type="project" value="UniProtKB-SubCell"/>
</dbReference>
<dbReference type="NCBIfam" id="TIGR01400">
    <property type="entry name" value="fliR"/>
    <property type="match status" value="1"/>
</dbReference>
<evidence type="ECO:0000256" key="8">
    <source>
        <dbReference type="ARBA" id="ARBA00023143"/>
    </source>
</evidence>
<feature type="transmembrane region" description="Helical" evidence="10">
    <location>
        <begin position="77"/>
        <end position="104"/>
    </location>
</feature>
<feature type="transmembrane region" description="Helical" evidence="10">
    <location>
        <begin position="124"/>
        <end position="150"/>
    </location>
</feature>
<feature type="transmembrane region" description="Helical" evidence="10">
    <location>
        <begin position="12"/>
        <end position="31"/>
    </location>
</feature>
<evidence type="ECO:0000256" key="2">
    <source>
        <dbReference type="ARBA" id="ARBA00009772"/>
    </source>
</evidence>
<dbReference type="GO" id="GO:0005886">
    <property type="term" value="C:plasma membrane"/>
    <property type="evidence" value="ECO:0007669"/>
    <property type="project" value="UniProtKB-SubCell"/>
</dbReference>
<evidence type="ECO:0000256" key="1">
    <source>
        <dbReference type="ARBA" id="ARBA00002578"/>
    </source>
</evidence>
<evidence type="ECO:0000256" key="10">
    <source>
        <dbReference type="RuleBase" id="RU362071"/>
    </source>
</evidence>
<keyword evidence="11" id="KW-0969">Cilium</keyword>
<evidence type="ECO:0000256" key="4">
    <source>
        <dbReference type="ARBA" id="ARBA00022475"/>
    </source>
</evidence>
<dbReference type="RefSeq" id="WP_012521493.1">
    <property type="nucleotide sequence ID" value="NC_011144.1"/>
</dbReference>
<dbReference type="PANTHER" id="PTHR30065:SF8">
    <property type="entry name" value="FLAGELLAR BIOSYNTHETIC PROTEIN FLIR"/>
    <property type="match status" value="1"/>
</dbReference>
<feature type="transmembrane region" description="Helical" evidence="10">
    <location>
        <begin position="37"/>
        <end position="56"/>
    </location>
</feature>
<sequence length="253" mass="26538">MESYATAQQVFAAGLVFARLGAIIMLIPGLGETFIPARIRLSFALALALMLFPVLGATAPPIPASAGALAGEVIRELLIGLMIGAILRIFMLSLATAGEIVSLGTTLSFAQTANPMQAQPTPTLSTFLGMLGIVLILTTDLHHMFLAALVRSYAIFPFGREVPVGDAGQLAIQTTSRAFALGLQLAAPVVVLSLIVNVAVGLVGRVMPTFQVFFIASPLLVLLGLSVFAVSLGVIGMVWVDRYRELIGMFLGS</sequence>